<dbReference type="InterPro" id="IPR020103">
    <property type="entry name" value="PsdUridine_synth_cat_dom_sf"/>
</dbReference>
<dbReference type="SUPFAM" id="SSF55120">
    <property type="entry name" value="Pseudouridine synthase"/>
    <property type="match status" value="1"/>
</dbReference>
<evidence type="ECO:0000313" key="7">
    <source>
        <dbReference type="EMBL" id="CUS96191.1"/>
    </source>
</evidence>
<dbReference type="AlphaFoldDB" id="A0A0P1MKT8"/>
<dbReference type="Proteomes" id="UP000199197">
    <property type="component" value="Unassembled WGS sequence"/>
</dbReference>
<dbReference type="GO" id="GO:0000455">
    <property type="term" value="P:enzyme-directed rRNA pseudouridine synthesis"/>
    <property type="evidence" value="ECO:0007669"/>
    <property type="project" value="UniProtKB-ARBA"/>
</dbReference>
<dbReference type="Gene3D" id="3.30.70.1560">
    <property type="entry name" value="Alpha-L RNA-binding motif"/>
    <property type="match status" value="1"/>
</dbReference>
<gene>
    <name evidence="7" type="ORF">JGI23_00077</name>
</gene>
<dbReference type="InterPro" id="IPR000748">
    <property type="entry name" value="PsdUridine_synth_RsuA/RluB/E/F"/>
</dbReference>
<evidence type="ECO:0000256" key="2">
    <source>
        <dbReference type="ARBA" id="ARBA00022884"/>
    </source>
</evidence>
<accession>A0A0P1MKT8</accession>
<dbReference type="Pfam" id="PF01479">
    <property type="entry name" value="S4"/>
    <property type="match status" value="1"/>
</dbReference>
<dbReference type="CDD" id="cd00165">
    <property type="entry name" value="S4"/>
    <property type="match status" value="1"/>
</dbReference>
<dbReference type="SMART" id="SM00363">
    <property type="entry name" value="S4"/>
    <property type="match status" value="1"/>
</dbReference>
<dbReference type="PROSITE" id="PS50889">
    <property type="entry name" value="S4"/>
    <property type="match status" value="1"/>
</dbReference>
<name>A0A0P1MKT8_9BACT</name>
<dbReference type="Gene3D" id="3.10.290.10">
    <property type="entry name" value="RNA-binding S4 domain"/>
    <property type="match status" value="1"/>
</dbReference>
<proteinExistence type="inferred from homology"/>
<dbReference type="PANTHER" id="PTHR47683">
    <property type="entry name" value="PSEUDOURIDINE SYNTHASE FAMILY PROTEIN-RELATED"/>
    <property type="match status" value="1"/>
</dbReference>
<dbReference type="SUPFAM" id="SSF55174">
    <property type="entry name" value="Alpha-L RNA-binding motif"/>
    <property type="match status" value="1"/>
</dbReference>
<dbReference type="PROSITE" id="PS01149">
    <property type="entry name" value="PSI_RSU"/>
    <property type="match status" value="1"/>
</dbReference>
<dbReference type="GO" id="GO:0005829">
    <property type="term" value="C:cytosol"/>
    <property type="evidence" value="ECO:0007669"/>
    <property type="project" value="UniProtKB-ARBA"/>
</dbReference>
<sequence>MVAKKTQNKHEKKGEELIRLNKYLAMCGVASRRKADELIKEGRVSVNGEVITQLGVKINPNKDKVEVDGKPVKPEEKLVYIVLNKPKDCITTVKDEKGRRTVLDFVKVKQRIFPVGRLDRNTTGVLLLTNDGELAYRLMHPKYKVEKAYKVAIDKPIKPEDIEKLKRGIMLDGRKTEACDVYILPNSENKELGITIREGRYRQIRRMFERLGYKVRKLHRVSFGGITVSGMKRGEWRFLTEKEIKKLKRLVGLE</sequence>
<evidence type="ECO:0000256" key="3">
    <source>
        <dbReference type="ARBA" id="ARBA00023235"/>
    </source>
</evidence>
<dbReference type="InterPro" id="IPR002942">
    <property type="entry name" value="S4_RNA-bd"/>
</dbReference>
<evidence type="ECO:0000256" key="1">
    <source>
        <dbReference type="ARBA" id="ARBA00008348"/>
    </source>
</evidence>
<dbReference type="InterPro" id="IPR036986">
    <property type="entry name" value="S4_RNA-bd_sf"/>
</dbReference>
<protein>
    <recommendedName>
        <fullName evidence="5">Pseudouridine synthase</fullName>
        <ecNumber evidence="5">5.4.99.-</ecNumber>
    </recommendedName>
</protein>
<feature type="domain" description="RNA-binding S4" evidence="6">
    <location>
        <begin position="18"/>
        <end position="77"/>
    </location>
</feature>
<organism evidence="7 8">
    <name type="scientific">Candidatus Chryseopegocella kryptomonas</name>
    <dbReference type="NCBI Taxonomy" id="1633643"/>
    <lineage>
        <taxon>Bacteria</taxon>
        <taxon>Pseudomonadati</taxon>
        <taxon>Candidatus Kryptoniota</taxon>
        <taxon>Candidatus Chryseopegocella</taxon>
    </lineage>
</organism>
<dbReference type="Pfam" id="PF00849">
    <property type="entry name" value="PseudoU_synth_2"/>
    <property type="match status" value="1"/>
</dbReference>
<dbReference type="GO" id="GO:0120159">
    <property type="term" value="F:rRNA pseudouridine synthase activity"/>
    <property type="evidence" value="ECO:0007669"/>
    <property type="project" value="UniProtKB-ARBA"/>
</dbReference>
<evidence type="ECO:0000256" key="5">
    <source>
        <dbReference type="RuleBase" id="RU003887"/>
    </source>
</evidence>
<evidence type="ECO:0000256" key="4">
    <source>
        <dbReference type="PROSITE-ProRule" id="PRU00182"/>
    </source>
</evidence>
<dbReference type="Gene3D" id="3.30.70.580">
    <property type="entry name" value="Pseudouridine synthase I, catalytic domain, N-terminal subdomain"/>
    <property type="match status" value="1"/>
</dbReference>
<dbReference type="NCBIfam" id="TIGR00093">
    <property type="entry name" value="pseudouridine synthase"/>
    <property type="match status" value="1"/>
</dbReference>
<dbReference type="InterPro" id="IPR018496">
    <property type="entry name" value="PsdUridine_synth_RsuA/RluB_CS"/>
</dbReference>
<dbReference type="PANTHER" id="PTHR47683:SF2">
    <property type="entry name" value="RNA-BINDING S4 DOMAIN-CONTAINING PROTEIN"/>
    <property type="match status" value="1"/>
</dbReference>
<reference evidence="8" key="1">
    <citation type="submission" date="2015-11" db="EMBL/GenBank/DDBJ databases">
        <authorList>
            <person name="Varghese N."/>
        </authorList>
    </citation>
    <scope>NUCLEOTIDE SEQUENCE [LARGE SCALE GENOMIC DNA]</scope>
    <source>
        <strain evidence="8">JGI-23</strain>
    </source>
</reference>
<dbReference type="EMBL" id="CZVW01000001">
    <property type="protein sequence ID" value="CUS96191.1"/>
    <property type="molecule type" value="Genomic_DNA"/>
</dbReference>
<dbReference type="FunFam" id="3.30.70.1560:FF:000001">
    <property type="entry name" value="Pseudouridine synthase"/>
    <property type="match status" value="1"/>
</dbReference>
<evidence type="ECO:0000259" key="6">
    <source>
        <dbReference type="SMART" id="SM00363"/>
    </source>
</evidence>
<dbReference type="InterPro" id="IPR006145">
    <property type="entry name" value="PsdUridine_synth_RsuA/RluA"/>
</dbReference>
<evidence type="ECO:0000313" key="8">
    <source>
        <dbReference type="Proteomes" id="UP000199197"/>
    </source>
</evidence>
<comment type="similarity">
    <text evidence="1 5">Belongs to the pseudouridine synthase RsuA family.</text>
</comment>
<dbReference type="GO" id="GO:0003723">
    <property type="term" value="F:RNA binding"/>
    <property type="evidence" value="ECO:0007669"/>
    <property type="project" value="UniProtKB-KW"/>
</dbReference>
<keyword evidence="8" id="KW-1185">Reference proteome</keyword>
<dbReference type="InterPro" id="IPR020094">
    <property type="entry name" value="TruA/RsuA/RluB/E/F_N"/>
</dbReference>
<keyword evidence="3 5" id="KW-0413">Isomerase</keyword>
<dbReference type="OrthoDB" id="9807213at2"/>
<keyword evidence="2 4" id="KW-0694">RNA-binding</keyword>
<dbReference type="InterPro" id="IPR050343">
    <property type="entry name" value="RsuA_PseudoU_synthase"/>
</dbReference>
<dbReference type="InterPro" id="IPR042092">
    <property type="entry name" value="PsdUridine_s_RsuA/RluB/E/F_cat"/>
</dbReference>
<dbReference type="RefSeq" id="WP_092346722.1">
    <property type="nucleotide sequence ID" value="NZ_CZVW01000001.1"/>
</dbReference>
<dbReference type="CDD" id="cd02870">
    <property type="entry name" value="PseudoU_synth_RsuA_like"/>
    <property type="match status" value="1"/>
</dbReference>
<dbReference type="EC" id="5.4.99.-" evidence="5"/>
<dbReference type="FunFam" id="3.10.290.10:FF:000003">
    <property type="entry name" value="Pseudouridine synthase"/>
    <property type="match status" value="1"/>
</dbReference>